<evidence type="ECO:0008006" key="3">
    <source>
        <dbReference type="Google" id="ProtNLM"/>
    </source>
</evidence>
<dbReference type="OrthoDB" id="74545at2759"/>
<reference evidence="2" key="1">
    <citation type="journal article" date="2013" name="New Phytol.">
        <title>Comparative genomic and transcriptomic analyses reveal the hemibiotrophic stage shift of Colletotrichum fungi.</title>
        <authorList>
            <person name="Gan P."/>
            <person name="Ikeda K."/>
            <person name="Irieda H."/>
            <person name="Narusaka M."/>
            <person name="O'Connell R.J."/>
            <person name="Narusaka Y."/>
            <person name="Takano Y."/>
            <person name="Kubo Y."/>
            <person name="Shirasu K."/>
        </authorList>
    </citation>
    <scope>NUCLEOTIDE SEQUENCE [LARGE SCALE GENOMIC DNA]</scope>
    <source>
        <strain evidence="2">104-T / ATCC 96160 / CBS 514.97 / LARS 414 / MAFF 240422</strain>
    </source>
</reference>
<keyword evidence="2" id="KW-1185">Reference proteome</keyword>
<dbReference type="PANTHER" id="PTHR37015">
    <property type="entry name" value="REVERSE TRANSCRIPTASE DOMAIN-CONTAINING PROTEIN"/>
    <property type="match status" value="1"/>
</dbReference>
<name>A0A484FZC0_COLOR</name>
<comment type="caution">
    <text evidence="1">The sequence shown here is derived from an EMBL/GenBank/DDBJ whole genome shotgun (WGS) entry which is preliminary data.</text>
</comment>
<evidence type="ECO:0000313" key="2">
    <source>
        <dbReference type="Proteomes" id="UP000014480"/>
    </source>
</evidence>
<dbReference type="PANTHER" id="PTHR37015:SF2">
    <property type="entry name" value="REVERSE TRANSCRIPTASE DOMAIN-CONTAINING PROTEIN"/>
    <property type="match status" value="1"/>
</dbReference>
<dbReference type="EMBL" id="AMCV02000010">
    <property type="protein sequence ID" value="TDZ22497.1"/>
    <property type="molecule type" value="Genomic_DNA"/>
</dbReference>
<accession>A0A484FZC0</accession>
<dbReference type="AlphaFoldDB" id="A0A484FZC0"/>
<evidence type="ECO:0000313" key="1">
    <source>
        <dbReference type="EMBL" id="TDZ22497.1"/>
    </source>
</evidence>
<sequence length="694" mass="79443">MTCATAHYSISFSVTEPEIRHMPSIEPRLYRMNKSSYGSYLSYLSFLSHLWLPSPPYKPMLAPGQNITYHKAITNINAIRLSIRQSQFVSFTTQIGKMAAPDVLSQTLYTITSVKLNQLDKQKEAYESSKKELLHGAEKETDLRKRVKLMLDTAKKLPTVQPLHNSHMANLKRFVQQAEFDPCVSSDFLNEYEASVRRALDIQSAKYSYAELYGKLVNEWISAGKASSQNPESGFVPVGREEMHQQRRTWEDYVFTAKDTDGDAIKDYLEELFRGSKDTRRAFKDLKKGIKRVQKSWDDATHFDKDSLTDTIRALLRTNVLSNRKRTVLNDFLHNPVVLSEIADVLNMRMQTRKSWAWDEASIVDQQRQLNGRYRFYPDEDLLHAIFIHRIGMKWSVEMRGLLVDFFAMQGVEKDASSPMTKQEARRRRYFLRQTSSARKLEDDASVERTLASHFKTEVFLDQMPHSMTENRGSYGADESEADDDRKTHVEVVQNLLHMIQSEIILHQKLGQDVTVIRSDFKWFGPSVPHSSIFAVLDFFGVDAEWIDLFRRILECPLRFAQDPPDTPAQTRKRGTPLSTPLADFFAETMLFCMDLAVNQRGDGARLYRLHDDMWLWGGLETCARAWETMTKFAKVTGLDFNEDKTGSATIVPHGAAAAAAAKKTDDQLADVLPKGDIVWGFLKLDAATGRFHL</sequence>
<organism evidence="1 2">
    <name type="scientific">Colletotrichum orbiculare (strain 104-T / ATCC 96160 / CBS 514.97 / LARS 414 / MAFF 240422)</name>
    <name type="common">Cucumber anthracnose fungus</name>
    <name type="synonym">Colletotrichum lagenarium</name>
    <dbReference type="NCBI Taxonomy" id="1213857"/>
    <lineage>
        <taxon>Eukaryota</taxon>
        <taxon>Fungi</taxon>
        <taxon>Dikarya</taxon>
        <taxon>Ascomycota</taxon>
        <taxon>Pezizomycotina</taxon>
        <taxon>Sordariomycetes</taxon>
        <taxon>Hypocreomycetidae</taxon>
        <taxon>Glomerellales</taxon>
        <taxon>Glomerellaceae</taxon>
        <taxon>Colletotrichum</taxon>
        <taxon>Colletotrichum orbiculare species complex</taxon>
    </lineage>
</organism>
<proteinExistence type="predicted"/>
<dbReference type="STRING" id="1213857.A0A484FZC0"/>
<protein>
    <recommendedName>
        <fullName evidence="3">Reverse transcriptase domain-containing protein</fullName>
    </recommendedName>
</protein>
<reference evidence="2" key="2">
    <citation type="journal article" date="2019" name="Mol. Plant Microbe Interact.">
        <title>Genome sequence resources for four phytopathogenic fungi from the Colletotrichum orbiculare species complex.</title>
        <authorList>
            <person name="Gan P."/>
            <person name="Tsushima A."/>
            <person name="Narusaka M."/>
            <person name="Narusaka Y."/>
            <person name="Takano Y."/>
            <person name="Kubo Y."/>
            <person name="Shirasu K."/>
        </authorList>
    </citation>
    <scope>GENOME REANNOTATION</scope>
    <source>
        <strain evidence="2">104-T / ATCC 96160 / CBS 514.97 / LARS 414 / MAFF 240422</strain>
    </source>
</reference>
<gene>
    <name evidence="1" type="ORF">Cob_v004461</name>
</gene>
<dbReference type="Proteomes" id="UP000014480">
    <property type="component" value="Unassembled WGS sequence"/>
</dbReference>